<dbReference type="KEGG" id="llu:AKJ09_03898"/>
<keyword evidence="3" id="KW-1185">Reference proteome</keyword>
<name>A0A0K1PVU4_9BACT</name>
<feature type="compositionally biased region" description="Basic and acidic residues" evidence="1">
    <location>
        <begin position="1"/>
        <end position="13"/>
    </location>
</feature>
<evidence type="ECO:0000256" key="1">
    <source>
        <dbReference type="SAM" id="MobiDB-lite"/>
    </source>
</evidence>
<organism evidence="2 3">
    <name type="scientific">Labilithrix luteola</name>
    <dbReference type="NCBI Taxonomy" id="1391654"/>
    <lineage>
        <taxon>Bacteria</taxon>
        <taxon>Pseudomonadati</taxon>
        <taxon>Myxococcota</taxon>
        <taxon>Polyangia</taxon>
        <taxon>Polyangiales</taxon>
        <taxon>Labilitrichaceae</taxon>
        <taxon>Labilithrix</taxon>
    </lineage>
</organism>
<proteinExistence type="predicted"/>
<evidence type="ECO:0000313" key="3">
    <source>
        <dbReference type="Proteomes" id="UP000064967"/>
    </source>
</evidence>
<dbReference type="AlphaFoldDB" id="A0A0K1PVU4"/>
<dbReference type="Proteomes" id="UP000064967">
    <property type="component" value="Chromosome"/>
</dbReference>
<accession>A0A0K1PVU4</accession>
<gene>
    <name evidence="2" type="ORF">AKJ09_03898</name>
</gene>
<reference evidence="2 3" key="1">
    <citation type="submission" date="2015-08" db="EMBL/GenBank/DDBJ databases">
        <authorList>
            <person name="Babu N.S."/>
            <person name="Beckwith C.J."/>
            <person name="Beseler K.G."/>
            <person name="Brison A."/>
            <person name="Carone J.V."/>
            <person name="Caskin T.P."/>
            <person name="Diamond M."/>
            <person name="Durham M.E."/>
            <person name="Foxe J.M."/>
            <person name="Go M."/>
            <person name="Henderson B.A."/>
            <person name="Jones I.B."/>
            <person name="McGettigan J.A."/>
            <person name="Micheletti S.J."/>
            <person name="Nasrallah M.E."/>
            <person name="Ortiz D."/>
            <person name="Piller C.R."/>
            <person name="Privatt S.R."/>
            <person name="Schneider S.L."/>
            <person name="Sharp S."/>
            <person name="Smith T.C."/>
            <person name="Stanton J.D."/>
            <person name="Ullery H.E."/>
            <person name="Wilson R.J."/>
            <person name="Serrano M.G."/>
            <person name="Buck G."/>
            <person name="Lee V."/>
            <person name="Wang Y."/>
            <person name="Carvalho R."/>
            <person name="Voegtly L."/>
            <person name="Shi R."/>
            <person name="Duckworth R."/>
            <person name="Johnson A."/>
            <person name="Loviza R."/>
            <person name="Walstead R."/>
            <person name="Shah Z."/>
            <person name="Kiflezghi M."/>
            <person name="Wade K."/>
            <person name="Ball S.L."/>
            <person name="Bradley K.W."/>
            <person name="Asai D.J."/>
            <person name="Bowman C.A."/>
            <person name="Russell D.A."/>
            <person name="Pope W.H."/>
            <person name="Jacobs-Sera D."/>
            <person name="Hendrix R.W."/>
            <person name="Hatfull G.F."/>
        </authorList>
    </citation>
    <scope>NUCLEOTIDE SEQUENCE [LARGE SCALE GENOMIC DNA]</scope>
    <source>
        <strain evidence="2 3">DSM 27648</strain>
    </source>
</reference>
<dbReference type="RefSeq" id="WP_146648402.1">
    <property type="nucleotide sequence ID" value="NZ_CP012333.1"/>
</dbReference>
<sequence>MPKDASDARRELIELDDPTNLEATADDEKSGAQPIPTIIPEFDPQLFAEASEVRERMPTLVDEESLEQARLASLPSNFPPPLFSTSPGPIVVDDDDSLVEIDTDEAEIDVFEDDEQAAILRARLTPLSRVPTLTHKLTELGALLEDPKTAYVLGFVDGILPLDTIIDVTGLPELDTLRVLDRMVSHGIVIFRPSRANVAVRKIT</sequence>
<evidence type="ECO:0000313" key="2">
    <source>
        <dbReference type="EMBL" id="AKU97234.1"/>
    </source>
</evidence>
<dbReference type="OrthoDB" id="5380785at2"/>
<protein>
    <submittedName>
        <fullName evidence="2">Uncharacterized protein</fullName>
    </submittedName>
</protein>
<feature type="region of interest" description="Disordered" evidence="1">
    <location>
        <begin position="1"/>
        <end position="40"/>
    </location>
</feature>
<dbReference type="EMBL" id="CP012333">
    <property type="protein sequence ID" value="AKU97234.1"/>
    <property type="molecule type" value="Genomic_DNA"/>
</dbReference>